<comment type="caution">
    <text evidence="2">The sequence shown here is derived from an EMBL/GenBank/DDBJ whole genome shotgun (WGS) entry which is preliminary data.</text>
</comment>
<evidence type="ECO:0000313" key="3">
    <source>
        <dbReference type="Proteomes" id="UP001501147"/>
    </source>
</evidence>
<feature type="chain" id="PRO_5045157140" description="Sortase" evidence="1">
    <location>
        <begin position="27"/>
        <end position="177"/>
    </location>
</feature>
<keyword evidence="3" id="KW-1185">Reference proteome</keyword>
<protein>
    <recommendedName>
        <fullName evidence="4">Sortase</fullName>
    </recommendedName>
</protein>
<dbReference type="EMBL" id="BAABJV010000019">
    <property type="protein sequence ID" value="GAA4792464.1"/>
    <property type="molecule type" value="Genomic_DNA"/>
</dbReference>
<keyword evidence="1" id="KW-0732">Signal</keyword>
<name>A0ABP9B9I6_9ACTN</name>
<evidence type="ECO:0000256" key="1">
    <source>
        <dbReference type="SAM" id="SignalP"/>
    </source>
</evidence>
<feature type="signal peptide" evidence="1">
    <location>
        <begin position="1"/>
        <end position="26"/>
    </location>
</feature>
<sequence length="177" mass="17934">MRLAHVGPQVALIIGALALSAPAAMAASSEPAIGKSTADVELSPRKASPGRTVTVTTSACGKETYGKGESEAGGKFHLLAGDRKGVLVGTFKVPENATSGTDTVTLKCPPRIKQTVTYQIVDRPKGGIDAGRGWAAGAGQLDDPGSRLALGGLLLGGAVAGGVTTWRRRSTDTRTVA</sequence>
<dbReference type="RefSeq" id="WP_345615764.1">
    <property type="nucleotide sequence ID" value="NZ_BAABJV010000019.1"/>
</dbReference>
<evidence type="ECO:0008006" key="4">
    <source>
        <dbReference type="Google" id="ProtNLM"/>
    </source>
</evidence>
<organism evidence="2 3">
    <name type="scientific">Streptomyces sanyensis</name>
    <dbReference type="NCBI Taxonomy" id="568869"/>
    <lineage>
        <taxon>Bacteria</taxon>
        <taxon>Bacillati</taxon>
        <taxon>Actinomycetota</taxon>
        <taxon>Actinomycetes</taxon>
        <taxon>Kitasatosporales</taxon>
        <taxon>Streptomycetaceae</taxon>
        <taxon>Streptomyces</taxon>
    </lineage>
</organism>
<dbReference type="Proteomes" id="UP001501147">
    <property type="component" value="Unassembled WGS sequence"/>
</dbReference>
<reference evidence="3" key="1">
    <citation type="journal article" date="2019" name="Int. J. Syst. Evol. Microbiol.">
        <title>The Global Catalogue of Microorganisms (GCM) 10K type strain sequencing project: providing services to taxonomists for standard genome sequencing and annotation.</title>
        <authorList>
            <consortium name="The Broad Institute Genomics Platform"/>
            <consortium name="The Broad Institute Genome Sequencing Center for Infectious Disease"/>
            <person name="Wu L."/>
            <person name="Ma J."/>
        </authorList>
    </citation>
    <scope>NUCLEOTIDE SEQUENCE [LARGE SCALE GENOMIC DNA]</scope>
    <source>
        <strain evidence="3">JCM 18324</strain>
    </source>
</reference>
<evidence type="ECO:0000313" key="2">
    <source>
        <dbReference type="EMBL" id="GAA4792464.1"/>
    </source>
</evidence>
<accession>A0ABP9B9I6</accession>
<proteinExistence type="predicted"/>
<gene>
    <name evidence="2" type="ORF">GCM10023329_50530</name>
</gene>